<feature type="compositionally biased region" description="Polar residues" evidence="1">
    <location>
        <begin position="144"/>
        <end position="154"/>
    </location>
</feature>
<feature type="compositionally biased region" description="Polar residues" evidence="1">
    <location>
        <begin position="706"/>
        <end position="729"/>
    </location>
</feature>
<feature type="compositionally biased region" description="Polar residues" evidence="1">
    <location>
        <begin position="1241"/>
        <end position="1253"/>
    </location>
</feature>
<feature type="region of interest" description="Disordered" evidence="1">
    <location>
        <begin position="539"/>
        <end position="667"/>
    </location>
</feature>
<feature type="compositionally biased region" description="Basic and acidic residues" evidence="1">
    <location>
        <begin position="82"/>
        <end position="93"/>
    </location>
</feature>
<gene>
    <name evidence="2" type="ORF">P691DRAFT_247870</name>
</gene>
<organism evidence="2 3">
    <name type="scientific">Macrolepiota fuliginosa MF-IS2</name>
    <dbReference type="NCBI Taxonomy" id="1400762"/>
    <lineage>
        <taxon>Eukaryota</taxon>
        <taxon>Fungi</taxon>
        <taxon>Dikarya</taxon>
        <taxon>Basidiomycota</taxon>
        <taxon>Agaricomycotina</taxon>
        <taxon>Agaricomycetes</taxon>
        <taxon>Agaricomycetidae</taxon>
        <taxon>Agaricales</taxon>
        <taxon>Agaricineae</taxon>
        <taxon>Agaricaceae</taxon>
        <taxon>Macrolepiota</taxon>
    </lineage>
</organism>
<proteinExistence type="predicted"/>
<feature type="compositionally biased region" description="Basic and acidic residues" evidence="1">
    <location>
        <begin position="592"/>
        <end position="601"/>
    </location>
</feature>
<feature type="compositionally biased region" description="Polar residues" evidence="1">
    <location>
        <begin position="552"/>
        <end position="576"/>
    </location>
</feature>
<feature type="region of interest" description="Disordered" evidence="1">
    <location>
        <begin position="1194"/>
        <end position="1223"/>
    </location>
</feature>
<feature type="compositionally biased region" description="Polar residues" evidence="1">
    <location>
        <begin position="1197"/>
        <end position="1206"/>
    </location>
</feature>
<feature type="compositionally biased region" description="Polar residues" evidence="1">
    <location>
        <begin position="94"/>
        <end position="109"/>
    </location>
</feature>
<feature type="compositionally biased region" description="Polar residues" evidence="1">
    <location>
        <begin position="652"/>
        <end position="662"/>
    </location>
</feature>
<feature type="compositionally biased region" description="Polar residues" evidence="1">
    <location>
        <begin position="1065"/>
        <end position="1075"/>
    </location>
</feature>
<feature type="compositionally biased region" description="Polar residues" evidence="1">
    <location>
        <begin position="603"/>
        <end position="619"/>
    </location>
</feature>
<feature type="region of interest" description="Disordered" evidence="1">
    <location>
        <begin position="960"/>
        <end position="1122"/>
    </location>
</feature>
<feature type="region of interest" description="Disordered" evidence="1">
    <location>
        <begin position="1241"/>
        <end position="1272"/>
    </location>
</feature>
<feature type="region of interest" description="Disordered" evidence="1">
    <location>
        <begin position="292"/>
        <end position="359"/>
    </location>
</feature>
<feature type="region of interest" description="Disordered" evidence="1">
    <location>
        <begin position="686"/>
        <end position="749"/>
    </location>
</feature>
<protein>
    <submittedName>
        <fullName evidence="2">Uncharacterized protein</fullName>
    </submittedName>
</protein>
<feature type="compositionally biased region" description="Basic and acidic residues" evidence="1">
    <location>
        <begin position="156"/>
        <end position="167"/>
    </location>
</feature>
<dbReference type="EMBL" id="MU151073">
    <property type="protein sequence ID" value="KAF9452258.1"/>
    <property type="molecule type" value="Genomic_DNA"/>
</dbReference>
<feature type="region of interest" description="Disordered" evidence="1">
    <location>
        <begin position="1"/>
        <end position="29"/>
    </location>
</feature>
<evidence type="ECO:0000313" key="3">
    <source>
        <dbReference type="Proteomes" id="UP000807342"/>
    </source>
</evidence>
<keyword evidence="3" id="KW-1185">Reference proteome</keyword>
<feature type="region of interest" description="Disordered" evidence="1">
    <location>
        <begin position="790"/>
        <end position="924"/>
    </location>
</feature>
<dbReference type="OrthoDB" id="3259825at2759"/>
<feature type="region of interest" description="Disordered" evidence="1">
    <location>
        <begin position="190"/>
        <end position="275"/>
    </location>
</feature>
<feature type="compositionally biased region" description="Polar residues" evidence="1">
    <location>
        <begin position="867"/>
        <end position="883"/>
    </location>
</feature>
<feature type="region of interest" description="Disordered" evidence="1">
    <location>
        <begin position="1136"/>
        <end position="1157"/>
    </location>
</feature>
<feature type="region of interest" description="Disordered" evidence="1">
    <location>
        <begin position="49"/>
        <end position="168"/>
    </location>
</feature>
<feature type="compositionally biased region" description="Polar residues" evidence="1">
    <location>
        <begin position="207"/>
        <end position="245"/>
    </location>
</feature>
<sequence length="1287" mass="137107">MKIRRREHANDPRGSDADTTDTDCTITPDRFNIRQRNSYSSFEAGVAVTADKQVISSSEDRTSPLPSRTLPGYIPGMNRPMTPRDFDLDDRSHSTTPRATSPVMNNYTDSLSPSPPTGTSGLGRRESISASTVRQSPRPGTPSLFLQRSPSANGRHTPEDGLRKGDAIEFENPLNSTVLARRRPISPLSNLAASASTGSTGNATSSRPSTPSNVIWQPSLSSSIGTLKGSSHTRSDSWTSDTGSDIQGVVGVQAPQRTVRSPPVPDSPSPSNGQATFMSLGAARIATPPPDRAQVIANGMNTGNGGSDVFSSNRSQRSPTPTQNTPRSPSSPAFGFAMDRSGGSRRSSRQNATSPWGFTSTTYAPPMLNIFSNSSRTSIGSCGSSYHSWEGDKDDREWYDQILSGDEPQPVWHDLSVGRTESPLPDDQAEELLRKYFGMTMADFAAIQEKLVTFAGAKGEMVRKRRPSTSQSSYVPPGRVGCLQLTLEHHAHAKLFTKVNSPPPQIVHVPASPTAVASMSTEQYSKKASALLDSVVNDIQAKQPPPPPPPLDTTSAAVRKVSPSSPSPGTQKNQTLADVLFGPSDIRSQSHPHSDESERAPDSSATGTPNESNHSSILNVDSVHAAAEPLPGSQITPTTTHPSTPSITHSPYQLSRNSSSARVTPKNEVDLVQEVQARVAYATASLKGTKDGLTHAGSISRKRIDTSQIGTPQLVSHSNPANLETMQTIPSRSPSLSTNNNSSPSKIGSRFKKLRGTLRAKNPSPLTEELASSASGIDVKFPTSSQAANYDPARFRAPGSPALGSATEPGRSKVAVPSPPASAGPGLKGFISRFRGKPRASEPPPAADKQVSPQPLGRAPPLLPLSPRQQDSLNARTPTNDAGFTSPAPKPDKVHQDTTPLTPTVEPSPAPTPAPTHDASPSFGSRQSVMIQQLFDAANNLGLDQNALNDLLVRSGSVTTRTTKLAKTNSQAVRSNSRSGQRSETPTILEQSNSGDTSQLTIQPPSPATSRPTQSTPEPGSTKPLVFRPPPDNGRKARENRGDRAASTIVRRTIIIPDNAKAPTTDPQNAPQRANSVKRNRRGSINSGSLKDRAPTPPPPRSPVGQRFSDDGSPPVPSLPQSLASDVYLTAPRANMEKSTSTYDSSMSIVSGLRSDEDEESIYTGRASFASEYSAGTQGGQDWDNMQITVKEHARSNSKGSYSSFALKNKKQPAQGKSRPETKVYYSSTAQIGRLIENLSQGMDSGSFNFTPNSPRPGHSASSSLSTNDMTIEERLEHLLGSINRSP</sequence>
<dbReference type="Proteomes" id="UP000807342">
    <property type="component" value="Unassembled WGS sequence"/>
</dbReference>
<evidence type="ECO:0000313" key="2">
    <source>
        <dbReference type="EMBL" id="KAF9452258.1"/>
    </source>
</evidence>
<feature type="compositionally biased region" description="Polar residues" evidence="1">
    <location>
        <begin position="350"/>
        <end position="359"/>
    </location>
</feature>
<feature type="compositionally biased region" description="Polar residues" evidence="1">
    <location>
        <begin position="1260"/>
        <end position="1270"/>
    </location>
</feature>
<name>A0A9P6C8L1_9AGAR</name>
<feature type="compositionally biased region" description="Polar residues" evidence="1">
    <location>
        <begin position="1137"/>
        <end position="1149"/>
    </location>
</feature>
<comment type="caution">
    <text evidence="2">The sequence shown here is derived from an EMBL/GenBank/DDBJ whole genome shotgun (WGS) entry which is preliminary data.</text>
</comment>
<feature type="compositionally biased region" description="Polar residues" evidence="1">
    <location>
        <begin position="960"/>
        <end position="1019"/>
    </location>
</feature>
<evidence type="ECO:0000256" key="1">
    <source>
        <dbReference type="SAM" id="MobiDB-lite"/>
    </source>
</evidence>
<feature type="compositionally biased region" description="Low complexity" evidence="1">
    <location>
        <begin position="190"/>
        <end position="206"/>
    </location>
</feature>
<feature type="compositionally biased region" description="Low complexity" evidence="1">
    <location>
        <begin position="635"/>
        <end position="651"/>
    </location>
</feature>
<feature type="compositionally biased region" description="Basic and acidic residues" evidence="1">
    <location>
        <begin position="1033"/>
        <end position="1044"/>
    </location>
</feature>
<feature type="compositionally biased region" description="Low complexity" evidence="1">
    <location>
        <begin position="730"/>
        <end position="745"/>
    </location>
</feature>
<feature type="compositionally biased region" description="Polar residues" evidence="1">
    <location>
        <begin position="309"/>
        <end position="331"/>
    </location>
</feature>
<reference evidence="2" key="1">
    <citation type="submission" date="2020-11" db="EMBL/GenBank/DDBJ databases">
        <authorList>
            <consortium name="DOE Joint Genome Institute"/>
            <person name="Ahrendt S."/>
            <person name="Riley R."/>
            <person name="Andreopoulos W."/>
            <person name="Labutti K."/>
            <person name="Pangilinan J."/>
            <person name="Ruiz-Duenas F.J."/>
            <person name="Barrasa J.M."/>
            <person name="Sanchez-Garcia M."/>
            <person name="Camarero S."/>
            <person name="Miyauchi S."/>
            <person name="Serrano A."/>
            <person name="Linde D."/>
            <person name="Babiker R."/>
            <person name="Drula E."/>
            <person name="Ayuso-Fernandez I."/>
            <person name="Pacheco R."/>
            <person name="Padilla G."/>
            <person name="Ferreira P."/>
            <person name="Barriuso J."/>
            <person name="Kellner H."/>
            <person name="Castanera R."/>
            <person name="Alfaro M."/>
            <person name="Ramirez L."/>
            <person name="Pisabarro A.G."/>
            <person name="Kuo A."/>
            <person name="Tritt A."/>
            <person name="Lipzen A."/>
            <person name="He G."/>
            <person name="Yan M."/>
            <person name="Ng V."/>
            <person name="Cullen D."/>
            <person name="Martin F."/>
            <person name="Rosso M.-N."/>
            <person name="Henrissat B."/>
            <person name="Hibbett D."/>
            <person name="Martinez A.T."/>
            <person name="Grigoriev I.V."/>
        </authorList>
    </citation>
    <scope>NUCLEOTIDE SEQUENCE</scope>
    <source>
        <strain evidence="2">MF-IS2</strain>
    </source>
</reference>
<accession>A0A9P6C8L1</accession>